<gene>
    <name evidence="9" type="primary">recJ</name>
    <name evidence="9" type="ORF">CDL10_03515</name>
</gene>
<dbReference type="AlphaFoldDB" id="A0A2M9R4A5"/>
<dbReference type="GO" id="GO:0006281">
    <property type="term" value="P:DNA repair"/>
    <property type="evidence" value="ECO:0007669"/>
    <property type="project" value="InterPro"/>
</dbReference>
<protein>
    <recommendedName>
        <fullName evidence="2">Single-stranded-DNA-specific exonuclease RecJ</fullName>
    </recommendedName>
</protein>
<dbReference type="PANTHER" id="PTHR30255">
    <property type="entry name" value="SINGLE-STRANDED-DNA-SPECIFIC EXONUCLEASE RECJ"/>
    <property type="match status" value="1"/>
</dbReference>
<comment type="similarity">
    <text evidence="1">Belongs to the RecJ family.</text>
</comment>
<sequence length="568" mass="64547">MKRLSLQHLDEKAQQSVQNLQKDLGVDALIAQLLVLRGVTDFDQAKRFFRPSLSDLHSPFLMKDMDIAVDRILQAIQQGENIMVYGDYDVDGTTAVSLVYSFLKNYTPNLITYIPDRYKEGYGISLQGIDFASEKKVSLIIALDCGIKAIKQVEYARKKGIDFIIADHHMPGEQIPEATAVLNPKQKDCAYPYKELCGCGVGFKLIQALAEKLSTPQQQIFAYLDLVVVAIAADIVPITGENRILAYHGLQIFDQTQRPGFLAMKRLFSLQHFTISDIVFKIAPRINAAGRIKHGNYAVELLTEFNFEQAVQVAREIDEFNTFRKELDQNITTQALQQIIDNQEEKKSATVVFQPEWHKGVIGIVASRLIETYYRPTLVFTRSGEVLAASARSVKNFDVYEALEACSEHILQFGGHKYAAGLTLLESEYENFKRKFNEVVEQTLAKEHREEEIVIDAEINLNELTPKNLRILKQFEPHGPGNMHPVFLSKNVFDVGGFAKAIGKEQEHLKMYLKQDNSKVFDAIAFGEGHRLNEIGNEQRMQIVYSLNENSWQEQTNWQMQIKNFCVL</sequence>
<evidence type="ECO:0000256" key="5">
    <source>
        <dbReference type="ARBA" id="ARBA00022839"/>
    </source>
</evidence>
<dbReference type="GO" id="GO:0008409">
    <property type="term" value="F:5'-3' exonuclease activity"/>
    <property type="evidence" value="ECO:0007669"/>
    <property type="project" value="InterPro"/>
</dbReference>
<feature type="domain" description="DDH" evidence="6">
    <location>
        <begin position="81"/>
        <end position="231"/>
    </location>
</feature>
<evidence type="ECO:0000256" key="1">
    <source>
        <dbReference type="ARBA" id="ARBA00005915"/>
    </source>
</evidence>
<dbReference type="GO" id="GO:0006310">
    <property type="term" value="P:DNA recombination"/>
    <property type="evidence" value="ECO:0007669"/>
    <property type="project" value="InterPro"/>
</dbReference>
<keyword evidence="3" id="KW-0540">Nuclease</keyword>
<evidence type="ECO:0000259" key="8">
    <source>
        <dbReference type="Pfam" id="PF17768"/>
    </source>
</evidence>
<dbReference type="Gene3D" id="3.10.310.30">
    <property type="match status" value="1"/>
</dbReference>
<dbReference type="InterPro" id="IPR038763">
    <property type="entry name" value="DHH_sf"/>
</dbReference>
<dbReference type="Proteomes" id="UP000231960">
    <property type="component" value="Unassembled WGS sequence"/>
</dbReference>
<dbReference type="RefSeq" id="WP_100677259.1">
    <property type="nucleotide sequence ID" value="NZ_NIPO01000001.1"/>
</dbReference>
<dbReference type="PANTHER" id="PTHR30255:SF2">
    <property type="entry name" value="SINGLE-STRANDED-DNA-SPECIFIC EXONUCLEASE RECJ"/>
    <property type="match status" value="1"/>
</dbReference>
<dbReference type="InterPro" id="IPR003156">
    <property type="entry name" value="DHHA1_dom"/>
</dbReference>
<organism evidence="9 10">
    <name type="scientific">Avrilella dinanensis</name>
    <dbReference type="NCBI Taxonomy" id="2008672"/>
    <lineage>
        <taxon>Bacteria</taxon>
        <taxon>Pseudomonadati</taxon>
        <taxon>Bacteroidota</taxon>
        <taxon>Flavobacteriia</taxon>
        <taxon>Flavobacteriales</taxon>
        <taxon>Flavobacteriaceae</taxon>
        <taxon>Avrilella</taxon>
    </lineage>
</organism>
<dbReference type="OrthoDB" id="9809852at2"/>
<comment type="caution">
    <text evidence="9">The sequence shown here is derived from an EMBL/GenBank/DDBJ whole genome shotgun (WGS) entry which is preliminary data.</text>
</comment>
<dbReference type="NCBIfam" id="TIGR00644">
    <property type="entry name" value="recJ"/>
    <property type="match status" value="1"/>
</dbReference>
<dbReference type="InterPro" id="IPR001667">
    <property type="entry name" value="DDH_dom"/>
</dbReference>
<dbReference type="InterPro" id="IPR041122">
    <property type="entry name" value="RecJ_OB"/>
</dbReference>
<dbReference type="Pfam" id="PF01368">
    <property type="entry name" value="DHH"/>
    <property type="match status" value="1"/>
</dbReference>
<evidence type="ECO:0000313" key="10">
    <source>
        <dbReference type="Proteomes" id="UP000231960"/>
    </source>
</evidence>
<dbReference type="InterPro" id="IPR051673">
    <property type="entry name" value="SSDNA_exonuclease_RecJ"/>
</dbReference>
<evidence type="ECO:0000313" key="9">
    <source>
        <dbReference type="EMBL" id="PJR03691.1"/>
    </source>
</evidence>
<evidence type="ECO:0000256" key="2">
    <source>
        <dbReference type="ARBA" id="ARBA00019841"/>
    </source>
</evidence>
<dbReference type="Pfam" id="PF17768">
    <property type="entry name" value="RecJ_OB"/>
    <property type="match status" value="1"/>
</dbReference>
<dbReference type="Pfam" id="PF02272">
    <property type="entry name" value="DHHA1"/>
    <property type="match status" value="1"/>
</dbReference>
<feature type="domain" description="DHHA1" evidence="7">
    <location>
        <begin position="350"/>
        <end position="441"/>
    </location>
</feature>
<keyword evidence="10" id="KW-1185">Reference proteome</keyword>
<dbReference type="Gene3D" id="3.90.1640.30">
    <property type="match status" value="1"/>
</dbReference>
<evidence type="ECO:0000259" key="7">
    <source>
        <dbReference type="Pfam" id="PF02272"/>
    </source>
</evidence>
<dbReference type="EMBL" id="NIPO01000001">
    <property type="protein sequence ID" value="PJR03691.1"/>
    <property type="molecule type" value="Genomic_DNA"/>
</dbReference>
<keyword evidence="4" id="KW-0378">Hydrolase</keyword>
<evidence type="ECO:0000256" key="3">
    <source>
        <dbReference type="ARBA" id="ARBA00022722"/>
    </source>
</evidence>
<proteinExistence type="inferred from homology"/>
<keyword evidence="5 9" id="KW-0269">Exonuclease</keyword>
<dbReference type="GO" id="GO:0003676">
    <property type="term" value="F:nucleic acid binding"/>
    <property type="evidence" value="ECO:0007669"/>
    <property type="project" value="InterPro"/>
</dbReference>
<evidence type="ECO:0000256" key="4">
    <source>
        <dbReference type="ARBA" id="ARBA00022801"/>
    </source>
</evidence>
<dbReference type="InterPro" id="IPR004610">
    <property type="entry name" value="RecJ"/>
</dbReference>
<accession>A0A2M9R4A5</accession>
<dbReference type="SUPFAM" id="SSF64182">
    <property type="entry name" value="DHH phosphoesterases"/>
    <property type="match status" value="1"/>
</dbReference>
<reference evidence="9 10" key="1">
    <citation type="submission" date="2017-06" db="EMBL/GenBank/DDBJ databases">
        <title>Description of Avrilella dinanensis gen. nov. sp. nov.</title>
        <authorList>
            <person name="Leyer C."/>
            <person name="Sassi M."/>
            <person name="Minet J."/>
            <person name="Kayal S."/>
            <person name="Cattoir V."/>
        </authorList>
    </citation>
    <scope>NUCLEOTIDE SEQUENCE [LARGE SCALE GENOMIC DNA]</scope>
    <source>
        <strain evidence="9 10">UR159</strain>
    </source>
</reference>
<name>A0A2M9R4A5_9FLAO</name>
<feature type="domain" description="RecJ OB" evidence="8">
    <location>
        <begin position="455"/>
        <end position="563"/>
    </location>
</feature>
<evidence type="ECO:0000259" key="6">
    <source>
        <dbReference type="Pfam" id="PF01368"/>
    </source>
</evidence>